<evidence type="ECO:0000256" key="4">
    <source>
        <dbReference type="PIRNR" id="PIRNR011771"/>
    </source>
</evidence>
<evidence type="ECO:0000313" key="8">
    <source>
        <dbReference type="Proteomes" id="UP000186922"/>
    </source>
</evidence>
<feature type="region of interest" description="Disordered" evidence="5">
    <location>
        <begin position="231"/>
        <end position="257"/>
    </location>
</feature>
<feature type="domain" description="SET" evidence="6">
    <location>
        <begin position="59"/>
        <end position="320"/>
    </location>
</feature>
<evidence type="ECO:0000256" key="3">
    <source>
        <dbReference type="ARBA" id="ARBA00022691"/>
    </source>
</evidence>
<dbReference type="GO" id="GO:0016279">
    <property type="term" value="F:protein-lysine N-methyltransferase activity"/>
    <property type="evidence" value="ECO:0007669"/>
    <property type="project" value="UniProtKB-UniRule"/>
</dbReference>
<dbReference type="EMBL" id="BDGG01000007">
    <property type="protein sequence ID" value="GAV01975.1"/>
    <property type="molecule type" value="Genomic_DNA"/>
</dbReference>
<keyword evidence="1 4" id="KW-0489">Methyltransferase</keyword>
<evidence type="ECO:0000256" key="1">
    <source>
        <dbReference type="ARBA" id="ARBA00022603"/>
    </source>
</evidence>
<dbReference type="PANTHER" id="PTHR13271">
    <property type="entry name" value="UNCHARACTERIZED PUTATIVE METHYLTRANSFERASE"/>
    <property type="match status" value="1"/>
</dbReference>
<accession>A0A1D1VK15</accession>
<evidence type="ECO:0000313" key="7">
    <source>
        <dbReference type="EMBL" id="GAV01975.1"/>
    </source>
</evidence>
<dbReference type="Proteomes" id="UP000186922">
    <property type="component" value="Unassembled WGS sequence"/>
</dbReference>
<dbReference type="InterPro" id="IPR046341">
    <property type="entry name" value="SET_dom_sf"/>
</dbReference>
<evidence type="ECO:0000256" key="2">
    <source>
        <dbReference type="ARBA" id="ARBA00022679"/>
    </source>
</evidence>
<dbReference type="Gene3D" id="3.90.1410.10">
    <property type="entry name" value="set domain protein methyltransferase, domain 1"/>
    <property type="match status" value="1"/>
</dbReference>
<dbReference type="PANTHER" id="PTHR13271:SF34">
    <property type="entry name" value="N-LYSINE METHYLTRANSFERASE SETD6"/>
    <property type="match status" value="1"/>
</dbReference>
<dbReference type="GO" id="GO:0032259">
    <property type="term" value="P:methylation"/>
    <property type="evidence" value="ECO:0007669"/>
    <property type="project" value="UniProtKB-KW"/>
</dbReference>
<comment type="subcellular location">
    <subcellularLocation>
        <location evidence="4">Nucleus</location>
    </subcellularLocation>
</comment>
<feature type="compositionally biased region" description="Basic and acidic residues" evidence="5">
    <location>
        <begin position="231"/>
        <end position="240"/>
    </location>
</feature>
<organism evidence="7 8">
    <name type="scientific">Ramazzottius varieornatus</name>
    <name type="common">Water bear</name>
    <name type="synonym">Tardigrade</name>
    <dbReference type="NCBI Taxonomy" id="947166"/>
    <lineage>
        <taxon>Eukaryota</taxon>
        <taxon>Metazoa</taxon>
        <taxon>Ecdysozoa</taxon>
        <taxon>Tardigrada</taxon>
        <taxon>Eutardigrada</taxon>
        <taxon>Parachela</taxon>
        <taxon>Hypsibioidea</taxon>
        <taxon>Ramazzottiidae</taxon>
        <taxon>Ramazzottius</taxon>
    </lineage>
</organism>
<comment type="function">
    <text evidence="4">Protein-lysine N-methyltransferase.</text>
</comment>
<dbReference type="SUPFAM" id="SSF82199">
    <property type="entry name" value="SET domain"/>
    <property type="match status" value="1"/>
</dbReference>
<reference evidence="7 8" key="1">
    <citation type="journal article" date="2016" name="Nat. Commun.">
        <title>Extremotolerant tardigrade genome and improved radiotolerance of human cultured cells by tardigrade-unique protein.</title>
        <authorList>
            <person name="Hashimoto T."/>
            <person name="Horikawa D.D."/>
            <person name="Saito Y."/>
            <person name="Kuwahara H."/>
            <person name="Kozuka-Hata H."/>
            <person name="Shin-I T."/>
            <person name="Minakuchi Y."/>
            <person name="Ohishi K."/>
            <person name="Motoyama A."/>
            <person name="Aizu T."/>
            <person name="Enomoto A."/>
            <person name="Kondo K."/>
            <person name="Tanaka S."/>
            <person name="Hara Y."/>
            <person name="Koshikawa S."/>
            <person name="Sagara H."/>
            <person name="Miura T."/>
            <person name="Yokobori S."/>
            <person name="Miyagawa K."/>
            <person name="Suzuki Y."/>
            <person name="Kubo T."/>
            <person name="Oyama M."/>
            <person name="Kohara Y."/>
            <person name="Fujiyama A."/>
            <person name="Arakawa K."/>
            <person name="Katayama T."/>
            <person name="Toyoda A."/>
            <person name="Kunieda T."/>
        </authorList>
    </citation>
    <scope>NUCLEOTIDE SEQUENCE [LARGE SCALE GENOMIC DNA]</scope>
    <source>
        <strain evidence="7 8">YOKOZUNA-1</strain>
    </source>
</reference>
<dbReference type="Pfam" id="PF00856">
    <property type="entry name" value="SET"/>
    <property type="match status" value="1"/>
</dbReference>
<dbReference type="Gene3D" id="3.90.1420.10">
    <property type="entry name" value="Rubisco LSMT, substrate-binding domain"/>
    <property type="match status" value="1"/>
</dbReference>
<sequence length="535" mass="60645">MDGETNSADMEPSAKRLKTTNGMHEGDGNGVATNDVLQRVEEGDDKLREFVRWCVENENPITFNDKVFLGKKGSAANYGMTATKVIEVGEVIFRIPQKRLLSWQNLPNAVTLRADVEKMAVSNRWTPTILAVMLESSNPASPWAPYLDLFLRRNSLDVPLLWETPALATLTAGLNVADRVKRDKAQITSDFAAWIFPALKKYKGVDQSLYETLLEEAHRVSAFVMSYSFTRPKEGGHGESDTEEEESDEEEGQGEATRVGNALAEVPLMIPVADFLNASVSKNNAKLHWAEAEGQEEEGDLTMISTKAIKAGEEIFNTYGEISNEEMLYLYGYAEDDTENPHEEVFIPTEHLKQVATSIIQAQNFSITADEIQTRWEYLQHRKVVGDEYPIVLGRDGILTDDDLDVILRVMSMSDQEFVEYTQNDNEDADQTPQGTYALENLVQLPDKSKAVLRGLLERRMADYPRHLVAERMHLERLRGNLRAREQNEDEKKELQREYWVSCVRQAQLVLLTTYAERVALPVQHHNYRSDQNPL</sequence>
<dbReference type="PIRSF" id="PIRSF011771">
    <property type="entry name" value="RMS1_SET"/>
    <property type="match status" value="1"/>
</dbReference>
<protein>
    <recommendedName>
        <fullName evidence="4">N-lysine methyltransferase</fullName>
        <ecNumber evidence="4">2.1.1.-</ecNumber>
    </recommendedName>
</protein>
<keyword evidence="8" id="KW-1185">Reference proteome</keyword>
<dbReference type="STRING" id="947166.A0A1D1VK15"/>
<dbReference type="EC" id="2.1.1.-" evidence="4"/>
<proteinExistence type="inferred from homology"/>
<dbReference type="PROSITE" id="PS50280">
    <property type="entry name" value="SET"/>
    <property type="match status" value="1"/>
</dbReference>
<dbReference type="OrthoDB" id="341421at2759"/>
<gene>
    <name evidence="7" type="primary">RvY_12597-1</name>
    <name evidence="7" type="synonym">RvY_12597.1</name>
    <name evidence="7" type="ORF">RvY_12597</name>
</gene>
<dbReference type="InterPro" id="IPR036464">
    <property type="entry name" value="Rubisco_LSMT_subst-bd_sf"/>
</dbReference>
<dbReference type="InterPro" id="IPR001214">
    <property type="entry name" value="SET_dom"/>
</dbReference>
<dbReference type="AlphaFoldDB" id="A0A1D1VK15"/>
<comment type="caution">
    <text evidence="7">The sequence shown here is derived from an EMBL/GenBank/DDBJ whole genome shotgun (WGS) entry which is preliminary data.</text>
</comment>
<dbReference type="GO" id="GO:0005634">
    <property type="term" value="C:nucleus"/>
    <property type="evidence" value="ECO:0007669"/>
    <property type="project" value="UniProtKB-SubCell"/>
</dbReference>
<feature type="compositionally biased region" description="Acidic residues" evidence="5">
    <location>
        <begin position="241"/>
        <end position="253"/>
    </location>
</feature>
<keyword evidence="3 4" id="KW-0949">S-adenosyl-L-methionine</keyword>
<keyword evidence="4" id="KW-0539">Nucleus</keyword>
<evidence type="ECO:0000256" key="5">
    <source>
        <dbReference type="SAM" id="MobiDB-lite"/>
    </source>
</evidence>
<dbReference type="InterPro" id="IPR011383">
    <property type="entry name" value="N-lys_methylase_SETD6"/>
</dbReference>
<name>A0A1D1VK15_RAMVA</name>
<keyword evidence="2 4" id="KW-0808">Transferase</keyword>
<feature type="region of interest" description="Disordered" evidence="5">
    <location>
        <begin position="1"/>
        <end position="32"/>
    </location>
</feature>
<comment type="similarity">
    <text evidence="4">Belongs to the class V-like SAM-binding methyltransferase superfamily. Histone-lysine methyltransferase family. SETD6 subfamily.</text>
</comment>
<evidence type="ECO:0000259" key="6">
    <source>
        <dbReference type="PROSITE" id="PS50280"/>
    </source>
</evidence>
<dbReference type="InterPro" id="IPR050600">
    <property type="entry name" value="SETD3_SETD6_MTase"/>
</dbReference>